<evidence type="ECO:0000313" key="8">
    <source>
        <dbReference type="EMBL" id="QGT98994.1"/>
    </source>
</evidence>
<dbReference type="InterPro" id="IPR036513">
    <property type="entry name" value="STAS_dom_sf"/>
</dbReference>
<evidence type="ECO:0000256" key="2">
    <source>
        <dbReference type="ARBA" id="ARBA00009013"/>
    </source>
</evidence>
<proteinExistence type="inferred from homology"/>
<dbReference type="CDD" id="cd07043">
    <property type="entry name" value="STAS_anti-anti-sigma_factors"/>
    <property type="match status" value="1"/>
</dbReference>
<dbReference type="GO" id="GO:0030435">
    <property type="term" value="P:sporulation resulting in formation of a cellular spore"/>
    <property type="evidence" value="ECO:0007669"/>
    <property type="project" value="UniProtKB-KW"/>
</dbReference>
<dbReference type="Proteomes" id="UP000426444">
    <property type="component" value="Chromosome"/>
</dbReference>
<accession>A0A6I6DC33</accession>
<dbReference type="PANTHER" id="PTHR33495">
    <property type="entry name" value="ANTI-SIGMA FACTOR ANTAGONIST TM_1081-RELATED-RELATED"/>
    <property type="match status" value="1"/>
</dbReference>
<sequence>MDAVEYKLVRNTLVVKVKGDLDMLIAEKLRQEIDERLQDDRIKNLILNLESVQFIDSSGLGVIIGRYKQVKSKNGRMYIIGAKKPVEKILFFSGINKLVPIYNNEQDIMDI</sequence>
<protein>
    <recommendedName>
        <fullName evidence="3 6">Anti-sigma F factor antagonist</fullName>
    </recommendedName>
    <alternativeName>
        <fullName evidence="6">Stage II sporulation protein</fullName>
    </alternativeName>
</protein>
<dbReference type="PROSITE" id="PS50801">
    <property type="entry name" value="STAS"/>
    <property type="match status" value="1"/>
</dbReference>
<dbReference type="InterPro" id="IPR003658">
    <property type="entry name" value="Anti-sigma_ant"/>
</dbReference>
<feature type="domain" description="STAS" evidence="7">
    <location>
        <begin position="2"/>
        <end position="111"/>
    </location>
</feature>
<keyword evidence="5" id="KW-0749">Sporulation</keyword>
<gene>
    <name evidence="8" type="ORF">SYNTR_0401</name>
</gene>
<evidence type="ECO:0000313" key="9">
    <source>
        <dbReference type="Proteomes" id="UP000426444"/>
    </source>
</evidence>
<keyword evidence="4" id="KW-0597">Phosphoprotein</keyword>
<dbReference type="Gene3D" id="3.30.750.24">
    <property type="entry name" value="STAS domain"/>
    <property type="match status" value="1"/>
</dbReference>
<evidence type="ECO:0000256" key="4">
    <source>
        <dbReference type="ARBA" id="ARBA00022553"/>
    </source>
</evidence>
<dbReference type="GO" id="GO:0043856">
    <property type="term" value="F:anti-sigma factor antagonist activity"/>
    <property type="evidence" value="ECO:0007669"/>
    <property type="project" value="InterPro"/>
</dbReference>
<name>A0A6I6DC33_9FIRM</name>
<dbReference type="GO" id="GO:0045152">
    <property type="term" value="F:antisigma factor binding"/>
    <property type="evidence" value="ECO:0007669"/>
    <property type="project" value="InterPro"/>
</dbReference>
<evidence type="ECO:0000259" key="7">
    <source>
        <dbReference type="PROSITE" id="PS50801"/>
    </source>
</evidence>
<evidence type="ECO:0000256" key="1">
    <source>
        <dbReference type="ARBA" id="ARBA00001976"/>
    </source>
</evidence>
<dbReference type="OrthoDB" id="9796601at2"/>
<dbReference type="RefSeq" id="WP_156202933.1">
    <property type="nucleotide sequence ID" value="NZ_CP046457.1"/>
</dbReference>
<evidence type="ECO:0000256" key="6">
    <source>
        <dbReference type="RuleBase" id="RU003749"/>
    </source>
</evidence>
<dbReference type="AlphaFoldDB" id="A0A6I6DC33"/>
<dbReference type="Pfam" id="PF01740">
    <property type="entry name" value="STAS"/>
    <property type="match status" value="1"/>
</dbReference>
<dbReference type="NCBIfam" id="TIGR00377">
    <property type="entry name" value="ant_ant_sig"/>
    <property type="match status" value="1"/>
</dbReference>
<dbReference type="SUPFAM" id="SSF52091">
    <property type="entry name" value="SpoIIaa-like"/>
    <property type="match status" value="1"/>
</dbReference>
<comment type="function">
    <text evidence="1">In the phosphorylated form it could act as an anti-anti-sigma factor that counteracts SpoIIAB and thus releases sigma f from inhibition.</text>
</comment>
<dbReference type="EMBL" id="CP046457">
    <property type="protein sequence ID" value="QGT98994.1"/>
    <property type="molecule type" value="Genomic_DNA"/>
</dbReference>
<evidence type="ECO:0000256" key="3">
    <source>
        <dbReference type="ARBA" id="ARBA00020784"/>
    </source>
</evidence>
<dbReference type="InterPro" id="IPR002645">
    <property type="entry name" value="STAS_dom"/>
</dbReference>
<reference evidence="9" key="1">
    <citation type="journal article" date="2019" name="Microbiology">
        <title>Complete Genome Sequence of an Uncultured Bacterium of the Candidate Phylum Bipolaricaulota.</title>
        <authorList>
            <person name="Kadnikov V.V."/>
            <person name="Mardanov A.V."/>
            <person name="Beletsky A.V."/>
            <person name="Frank Y.A."/>
            <person name="Karnachuk O.V."/>
            <person name="Ravin N.V."/>
        </authorList>
    </citation>
    <scope>NUCLEOTIDE SEQUENCE [LARGE SCALE GENOMIC DNA]</scope>
</reference>
<keyword evidence="9" id="KW-1185">Reference proteome</keyword>
<dbReference type="KEGG" id="salq:SYNTR_0401"/>
<organism evidence="8 9">
    <name type="scientific">Candidatus Syntrophocurvum alkaliphilum</name>
    <dbReference type="NCBI Taxonomy" id="2293317"/>
    <lineage>
        <taxon>Bacteria</taxon>
        <taxon>Bacillati</taxon>
        <taxon>Bacillota</taxon>
        <taxon>Clostridia</taxon>
        <taxon>Eubacteriales</taxon>
        <taxon>Syntrophomonadaceae</taxon>
        <taxon>Candidatus Syntrophocurvum</taxon>
    </lineage>
</organism>
<comment type="similarity">
    <text evidence="2 6">Belongs to the anti-sigma-factor antagonist family.</text>
</comment>
<evidence type="ECO:0000256" key="5">
    <source>
        <dbReference type="ARBA" id="ARBA00022969"/>
    </source>
</evidence>
<dbReference type="PANTHER" id="PTHR33495:SF2">
    <property type="entry name" value="ANTI-SIGMA FACTOR ANTAGONIST TM_1081-RELATED"/>
    <property type="match status" value="1"/>
</dbReference>
<dbReference type="InterPro" id="IPR014237">
    <property type="entry name" value="Anti-sigma_F_ant"/>
</dbReference>
<dbReference type="NCBIfam" id="TIGR02886">
    <property type="entry name" value="spore_II_AA"/>
    <property type="match status" value="1"/>
</dbReference>